<feature type="coiled-coil region" evidence="6">
    <location>
        <begin position="578"/>
        <end position="682"/>
    </location>
</feature>
<dbReference type="Pfam" id="PF17681">
    <property type="entry name" value="GCP_N_terminal"/>
    <property type="match status" value="1"/>
</dbReference>
<accession>A0A8S1D3Z0</accession>
<evidence type="ECO:0000259" key="9">
    <source>
        <dbReference type="Pfam" id="PF17681"/>
    </source>
</evidence>
<feature type="compositionally biased region" description="Acidic residues" evidence="7">
    <location>
        <begin position="862"/>
        <end position="871"/>
    </location>
</feature>
<keyword evidence="3" id="KW-0963">Cytoplasm</keyword>
<feature type="compositionally biased region" description="Polar residues" evidence="7">
    <location>
        <begin position="694"/>
        <end position="703"/>
    </location>
</feature>
<dbReference type="PANTHER" id="PTHR19302:SF70">
    <property type="entry name" value="GAMMA-TUBULIN COMPLEX COMPONENT 6"/>
    <property type="match status" value="1"/>
</dbReference>
<feature type="region of interest" description="Disordered" evidence="7">
    <location>
        <begin position="689"/>
        <end position="735"/>
    </location>
</feature>
<evidence type="ECO:0000256" key="2">
    <source>
        <dbReference type="ARBA" id="ARBA00010337"/>
    </source>
</evidence>
<feature type="domain" description="Gamma tubulin complex component C-terminal" evidence="8">
    <location>
        <begin position="980"/>
        <end position="1259"/>
    </location>
</feature>
<evidence type="ECO:0008006" key="12">
    <source>
        <dbReference type="Google" id="ProtNLM"/>
    </source>
</evidence>
<dbReference type="InterPro" id="IPR007259">
    <property type="entry name" value="GCP"/>
</dbReference>
<evidence type="ECO:0000256" key="5">
    <source>
        <dbReference type="ARBA" id="ARBA00023212"/>
    </source>
</evidence>
<feature type="region of interest" description="Disordered" evidence="7">
    <location>
        <begin position="861"/>
        <end position="889"/>
    </location>
</feature>
<dbReference type="InterPro" id="IPR042241">
    <property type="entry name" value="GCP_C_sf"/>
</dbReference>
<dbReference type="GO" id="GO:0005874">
    <property type="term" value="C:microtubule"/>
    <property type="evidence" value="ECO:0007669"/>
    <property type="project" value="UniProtKB-KW"/>
</dbReference>
<evidence type="ECO:0000256" key="3">
    <source>
        <dbReference type="ARBA" id="ARBA00022490"/>
    </source>
</evidence>
<evidence type="ECO:0000313" key="10">
    <source>
        <dbReference type="EMBL" id="CAB3376846.1"/>
    </source>
</evidence>
<dbReference type="InterPro" id="IPR041470">
    <property type="entry name" value="GCP_N"/>
</dbReference>
<dbReference type="GO" id="GO:0000278">
    <property type="term" value="P:mitotic cell cycle"/>
    <property type="evidence" value="ECO:0007669"/>
    <property type="project" value="TreeGrafter"/>
</dbReference>
<evidence type="ECO:0000256" key="4">
    <source>
        <dbReference type="ARBA" id="ARBA00022701"/>
    </source>
</evidence>
<dbReference type="Proteomes" id="UP000494165">
    <property type="component" value="Unassembled WGS sequence"/>
</dbReference>
<sequence>MSTSEEQDETREILEILSEDSILLLTKKLASSLNRARNGQAGKVTHLKIYEGLLSKRSSQDPDGDEILSLCIKNADHDAQTTNRLLKLIAQLSNVERGREIIQFLALMGSKKKQKNPEKQIDVPRARNVGIFHCPAEMLDGSRFAELSLQKAKDFYRTSFSFDAEPGSNLPQCSKFFRKNNNFVLSRDSKRSRQQQPERKDQGYSSSEESEIDWVAVSQMGPPPRHRTWEQLGQNAATTEKPLLTDTAVIKTHTNQISRTEFMTRLGYMLIGVQSDSFPYCEERKSFYLAKDVQVVGISQQAVAEMVKPMIACGSSHVMLSKFVENRHERSRILQAIQKAVEKLLLVHRKSVQNLIAHHKDRVLALVSAMHWIGPPIVAVSAFCCPATGKRLKGLTALEELSKICSEIIPGRMASVFYSLLKAAAEAYLRILWEWIFEGDLPEGKKAEFMIQPQPGMLSRRDRAFWADSFVILETRVPSFMKGLEESVKECGIAISFLKLCQKNHPLLKLKNRPPVVCCLNDAELDRLKAQCVMYEQEAAELCGPPVTAAEQLEINQEQQQAFLAMVTRVREERLIEIRAALEKERKLKAERARKLKEELANQIEEVKARKAAQLKKEQEEEEKFVQELKELQEKQLKLLEEEKERMRRHYDMNSKEPEDKLANAEAEIQSLREELDFLTGKSIVADEDECDGSSISQQSMVNDNLPAKEDENKNPIAAEGQDDNANLSPRKVPTSLPIKLDRNKEDLSTIDNTAAIEAAKNKAKVLSHEYNLIQNYDECDSDRVAKNPSTLQDNQQLSEMFKLRADEAARNKARVMNHEFFSDFDQLDNAKKELLDNKTADASPMEELATPVEMFTSTDTENCEPLETPDTETRPSAMSISSEESKCGTPLEMPLKPFPASASSFSVSSIMSTISEPLRWQSVTSKESVNLSIKENSFDCSNHIKNSFLQHTVSVVLNTQVQLANQYVLHVFLHDQSILSHFKSLRKYFLLLDGEFATRLTSQLCTEIEHFQDRPGNLLNFTAMNLILQNALVGSEDPNKERLSLSFRSIPSKFNVADSNLLECIQLQYEVSWPLNSVLTRHVLQYYDLLFTFVLSLRRVIWVLDQTFRHLKTCDSGVVKKILNNSPQHRTLCQHHFEMSAFFRAFHSYILNVAIVQQWPKCEEAIKKVTSLDGLYEVHHKMFVRSVIYRCLLRKEAVKIQELLGATIRPVLRFYTLVIAHEWELKDDVYEHPQFKNLSLAYKKGYQSDLQDLCDYLRMNDFYSVLTVEPTQPQQSLVSSTASTLSKWRFAKENWLYSFDDVRTNQGNRCGLNK</sequence>
<dbReference type="GO" id="GO:0051225">
    <property type="term" value="P:spindle assembly"/>
    <property type="evidence" value="ECO:0007669"/>
    <property type="project" value="TreeGrafter"/>
</dbReference>
<dbReference type="Gene3D" id="1.20.120.1900">
    <property type="entry name" value="Gamma-tubulin complex, C-terminal domain"/>
    <property type="match status" value="1"/>
</dbReference>
<dbReference type="PANTHER" id="PTHR19302">
    <property type="entry name" value="GAMMA TUBULIN COMPLEX PROTEIN"/>
    <property type="match status" value="1"/>
</dbReference>
<keyword evidence="6" id="KW-0175">Coiled coil</keyword>
<dbReference type="OrthoDB" id="775571at2759"/>
<evidence type="ECO:0000256" key="1">
    <source>
        <dbReference type="ARBA" id="ARBA00004245"/>
    </source>
</evidence>
<evidence type="ECO:0000256" key="6">
    <source>
        <dbReference type="SAM" id="Coils"/>
    </source>
</evidence>
<keyword evidence="5" id="KW-0206">Cytoskeleton</keyword>
<evidence type="ECO:0000313" key="11">
    <source>
        <dbReference type="Proteomes" id="UP000494165"/>
    </source>
</evidence>
<evidence type="ECO:0000256" key="7">
    <source>
        <dbReference type="SAM" id="MobiDB-lite"/>
    </source>
</evidence>
<organism evidence="10 11">
    <name type="scientific">Cloeon dipterum</name>
    <dbReference type="NCBI Taxonomy" id="197152"/>
    <lineage>
        <taxon>Eukaryota</taxon>
        <taxon>Metazoa</taxon>
        <taxon>Ecdysozoa</taxon>
        <taxon>Arthropoda</taxon>
        <taxon>Hexapoda</taxon>
        <taxon>Insecta</taxon>
        <taxon>Pterygota</taxon>
        <taxon>Palaeoptera</taxon>
        <taxon>Ephemeroptera</taxon>
        <taxon>Pisciforma</taxon>
        <taxon>Baetidae</taxon>
        <taxon>Cloeon</taxon>
    </lineage>
</organism>
<keyword evidence="4" id="KW-0493">Microtubule</keyword>
<comment type="subcellular location">
    <subcellularLocation>
        <location evidence="1">Cytoplasm</location>
        <location evidence="1">Cytoskeleton</location>
    </subcellularLocation>
</comment>
<dbReference type="GO" id="GO:0031122">
    <property type="term" value="P:cytoplasmic microtubule organization"/>
    <property type="evidence" value="ECO:0007669"/>
    <property type="project" value="TreeGrafter"/>
</dbReference>
<gene>
    <name evidence="10" type="ORF">CLODIP_2_CD05857</name>
</gene>
<name>A0A8S1D3Z0_9INSE</name>
<feature type="compositionally biased region" description="Basic and acidic residues" evidence="7">
    <location>
        <begin position="187"/>
        <end position="202"/>
    </location>
</feature>
<dbReference type="GO" id="GO:0007020">
    <property type="term" value="P:microtubule nucleation"/>
    <property type="evidence" value="ECO:0007669"/>
    <property type="project" value="InterPro"/>
</dbReference>
<keyword evidence="11" id="KW-1185">Reference proteome</keyword>
<feature type="domain" description="Gamma tubulin complex component protein N-terminal" evidence="9">
    <location>
        <begin position="266"/>
        <end position="519"/>
    </location>
</feature>
<comment type="caution">
    <text evidence="10">The sequence shown here is derived from an EMBL/GenBank/DDBJ whole genome shotgun (WGS) entry which is preliminary data.</text>
</comment>
<dbReference type="GO" id="GO:0000922">
    <property type="term" value="C:spindle pole"/>
    <property type="evidence" value="ECO:0007669"/>
    <property type="project" value="InterPro"/>
</dbReference>
<proteinExistence type="inferred from homology"/>
<dbReference type="Pfam" id="PF04130">
    <property type="entry name" value="GCP_C_terminal"/>
    <property type="match status" value="1"/>
</dbReference>
<dbReference type="InterPro" id="IPR040457">
    <property type="entry name" value="GCP_C"/>
</dbReference>
<dbReference type="GO" id="GO:0051011">
    <property type="term" value="F:microtubule minus-end binding"/>
    <property type="evidence" value="ECO:0007669"/>
    <property type="project" value="TreeGrafter"/>
</dbReference>
<evidence type="ECO:0000259" key="8">
    <source>
        <dbReference type="Pfam" id="PF04130"/>
    </source>
</evidence>
<dbReference type="GO" id="GO:0051321">
    <property type="term" value="P:meiotic cell cycle"/>
    <property type="evidence" value="ECO:0007669"/>
    <property type="project" value="TreeGrafter"/>
</dbReference>
<feature type="region of interest" description="Disordered" evidence="7">
    <location>
        <begin position="187"/>
        <end position="209"/>
    </location>
</feature>
<dbReference type="GO" id="GO:0043015">
    <property type="term" value="F:gamma-tubulin binding"/>
    <property type="evidence" value="ECO:0007669"/>
    <property type="project" value="InterPro"/>
</dbReference>
<dbReference type="EMBL" id="CADEPI010000134">
    <property type="protein sequence ID" value="CAB3376846.1"/>
    <property type="molecule type" value="Genomic_DNA"/>
</dbReference>
<protein>
    <recommendedName>
        <fullName evidence="12">Gamma-tubulin complex component</fullName>
    </recommendedName>
</protein>
<dbReference type="GO" id="GO:0000930">
    <property type="term" value="C:gamma-tubulin complex"/>
    <property type="evidence" value="ECO:0007669"/>
    <property type="project" value="TreeGrafter"/>
</dbReference>
<reference evidence="10 11" key="1">
    <citation type="submission" date="2020-04" db="EMBL/GenBank/DDBJ databases">
        <authorList>
            <person name="Alioto T."/>
            <person name="Alioto T."/>
            <person name="Gomez Garrido J."/>
        </authorList>
    </citation>
    <scope>NUCLEOTIDE SEQUENCE [LARGE SCALE GENOMIC DNA]</scope>
</reference>
<comment type="similarity">
    <text evidence="2">Belongs to the TUBGCP family.</text>
</comment>